<evidence type="ECO:0000256" key="1">
    <source>
        <dbReference type="SAM" id="MobiDB-lite"/>
    </source>
</evidence>
<organism evidence="2 3">
    <name type="scientific">Agrobacterium vitis</name>
    <name type="common">Rhizobium vitis</name>
    <dbReference type="NCBI Taxonomy" id="373"/>
    <lineage>
        <taxon>Bacteria</taxon>
        <taxon>Pseudomonadati</taxon>
        <taxon>Pseudomonadota</taxon>
        <taxon>Alphaproteobacteria</taxon>
        <taxon>Hyphomicrobiales</taxon>
        <taxon>Rhizobiaceae</taxon>
        <taxon>Rhizobium/Agrobacterium group</taxon>
        <taxon>Agrobacterium</taxon>
    </lineage>
</organism>
<accession>A0A7J4X4P9</accession>
<feature type="compositionally biased region" description="Basic and acidic residues" evidence="1">
    <location>
        <begin position="30"/>
        <end position="46"/>
    </location>
</feature>
<evidence type="ECO:0000313" key="3">
    <source>
        <dbReference type="Proteomes" id="UP000436911"/>
    </source>
</evidence>
<name>A0A7J4X4P9_AGRVI</name>
<feature type="region of interest" description="Disordered" evidence="1">
    <location>
        <begin position="1"/>
        <end position="96"/>
    </location>
</feature>
<reference evidence="2 3" key="1">
    <citation type="submission" date="2018-08" db="EMBL/GenBank/DDBJ databases">
        <title>Genome sequencing of Agrobacterium vitis strain ICMP 10754.</title>
        <authorList>
            <person name="Visnovsky S.B."/>
            <person name="Pitman A.R."/>
        </authorList>
    </citation>
    <scope>NUCLEOTIDE SEQUENCE [LARGE SCALE GENOMIC DNA]</scope>
    <source>
        <strain evidence="2 3">ICMP 10754</strain>
    </source>
</reference>
<evidence type="ECO:0000313" key="2">
    <source>
        <dbReference type="EMBL" id="KAA3526863.1"/>
    </source>
</evidence>
<proteinExistence type="predicted"/>
<gene>
    <name evidence="2" type="ORF">DXT89_12960</name>
</gene>
<sequence length="96" mass="10010">MVCDVQGAEKKKASGRAAALLFSPSGRRSRQGDEGGEARPRSEALRKTSLYTKSPPSGLPAISPSGGEIGWGMSRRKTGNGLAVGRWPLHAHAAPS</sequence>
<comment type="caution">
    <text evidence="2">The sequence shown here is derived from an EMBL/GenBank/DDBJ whole genome shotgun (WGS) entry which is preliminary data.</text>
</comment>
<dbReference type="AlphaFoldDB" id="A0A7J4X4P9"/>
<protein>
    <submittedName>
        <fullName evidence="2">Uncharacterized protein</fullName>
    </submittedName>
</protein>
<dbReference type="EMBL" id="QUSG01000006">
    <property type="protein sequence ID" value="KAA3526863.1"/>
    <property type="molecule type" value="Genomic_DNA"/>
</dbReference>
<dbReference type="Proteomes" id="UP000436911">
    <property type="component" value="Unassembled WGS sequence"/>
</dbReference>